<evidence type="ECO:0000256" key="4">
    <source>
        <dbReference type="ARBA" id="ARBA00022692"/>
    </source>
</evidence>
<evidence type="ECO:0000256" key="5">
    <source>
        <dbReference type="ARBA" id="ARBA00022989"/>
    </source>
</evidence>
<dbReference type="EMBL" id="VFOZ01000001">
    <property type="protein sequence ID" value="TQL97518.1"/>
    <property type="molecule type" value="Genomic_DNA"/>
</dbReference>
<comment type="caution">
    <text evidence="9">The sequence shown here is derived from an EMBL/GenBank/DDBJ whole genome shotgun (WGS) entry which is preliminary data.</text>
</comment>
<proteinExistence type="inferred from homology"/>
<dbReference type="Gene3D" id="1.10.3720.10">
    <property type="entry name" value="MetI-like"/>
    <property type="match status" value="1"/>
</dbReference>
<dbReference type="AlphaFoldDB" id="A0A543CK86"/>
<dbReference type="InterPro" id="IPR035906">
    <property type="entry name" value="MetI-like_sf"/>
</dbReference>
<dbReference type="Proteomes" id="UP000316096">
    <property type="component" value="Unassembled WGS sequence"/>
</dbReference>
<gene>
    <name evidence="9" type="ORF">FB559_3109</name>
</gene>
<feature type="transmembrane region" description="Helical" evidence="7">
    <location>
        <begin position="100"/>
        <end position="123"/>
    </location>
</feature>
<feature type="transmembrane region" description="Helical" evidence="7">
    <location>
        <begin position="287"/>
        <end position="313"/>
    </location>
</feature>
<comment type="subcellular location">
    <subcellularLocation>
        <location evidence="1 7">Cell membrane</location>
        <topology evidence="1 7">Multi-pass membrane protein</topology>
    </subcellularLocation>
</comment>
<feature type="transmembrane region" description="Helical" evidence="7">
    <location>
        <begin position="9"/>
        <end position="30"/>
    </location>
</feature>
<keyword evidence="5 7" id="KW-1133">Transmembrane helix</keyword>
<comment type="similarity">
    <text evidence="7">Belongs to the binding-protein-dependent transport system permease family.</text>
</comment>
<dbReference type="InterPro" id="IPR000515">
    <property type="entry name" value="MetI-like"/>
</dbReference>
<evidence type="ECO:0000313" key="10">
    <source>
        <dbReference type="Proteomes" id="UP000316096"/>
    </source>
</evidence>
<keyword evidence="2 7" id="KW-0813">Transport</keyword>
<dbReference type="SUPFAM" id="SSF161098">
    <property type="entry name" value="MetI-like"/>
    <property type="match status" value="1"/>
</dbReference>
<evidence type="ECO:0000256" key="3">
    <source>
        <dbReference type="ARBA" id="ARBA00022475"/>
    </source>
</evidence>
<dbReference type="GO" id="GO:0055085">
    <property type="term" value="P:transmembrane transport"/>
    <property type="evidence" value="ECO:0007669"/>
    <property type="project" value="InterPro"/>
</dbReference>
<dbReference type="Pfam" id="PF19300">
    <property type="entry name" value="BPD_transp_1_N"/>
    <property type="match status" value="1"/>
</dbReference>
<evidence type="ECO:0000256" key="7">
    <source>
        <dbReference type="RuleBase" id="RU363032"/>
    </source>
</evidence>
<keyword evidence="4 7" id="KW-0812">Transmembrane</keyword>
<sequence length="320" mass="35040">MLRFLIRRLLLGVLTLWLVSTSVFILAYWVPNDPARAIAGERATQEMVNNIRRALGLDDPLIVQYGRYMGHLVKFDLGRSYVNGGTSVWTLVQGALPTTVWLVFGAGIIWLAFGIITGVVSATKARSLFDRASTVFVLIGLSIPPAVLALTLTYVLFFKLRTNGVALFDVGPPGSPFSDPTLFLSRMVLPWAALAYLTTATYTRLTRSSMLEVLGEDYIRTARSKGLPERRVLYRHALRAALTPVITQFGVDIGYLIGGTLVTESVFGLNGFGALIVHSLNIGDTPTIIGCTIFVALFIVVANLLVDILYSFLDPRVRVS</sequence>
<keyword evidence="10" id="KW-1185">Reference proteome</keyword>
<feature type="transmembrane region" description="Helical" evidence="7">
    <location>
        <begin position="183"/>
        <end position="202"/>
    </location>
</feature>
<evidence type="ECO:0000256" key="2">
    <source>
        <dbReference type="ARBA" id="ARBA00022448"/>
    </source>
</evidence>
<evidence type="ECO:0000313" key="9">
    <source>
        <dbReference type="EMBL" id="TQL97518.1"/>
    </source>
</evidence>
<organism evidence="9 10">
    <name type="scientific">Actinoallomurus bryophytorum</name>
    <dbReference type="NCBI Taxonomy" id="1490222"/>
    <lineage>
        <taxon>Bacteria</taxon>
        <taxon>Bacillati</taxon>
        <taxon>Actinomycetota</taxon>
        <taxon>Actinomycetes</taxon>
        <taxon>Streptosporangiales</taxon>
        <taxon>Thermomonosporaceae</taxon>
        <taxon>Actinoallomurus</taxon>
    </lineage>
</organism>
<feature type="domain" description="ABC transmembrane type-1" evidence="8">
    <location>
        <begin position="96"/>
        <end position="310"/>
    </location>
</feature>
<reference evidence="9 10" key="1">
    <citation type="submission" date="2019-06" db="EMBL/GenBank/DDBJ databases">
        <title>Sequencing the genomes of 1000 actinobacteria strains.</title>
        <authorList>
            <person name="Klenk H.-P."/>
        </authorList>
    </citation>
    <scope>NUCLEOTIDE SEQUENCE [LARGE SCALE GENOMIC DNA]</scope>
    <source>
        <strain evidence="9 10">DSM 102200</strain>
    </source>
</reference>
<protein>
    <submittedName>
        <fullName evidence="9">Peptide/nickel transport system permease protein</fullName>
    </submittedName>
</protein>
<dbReference type="CDD" id="cd06261">
    <property type="entry name" value="TM_PBP2"/>
    <property type="match status" value="1"/>
</dbReference>
<dbReference type="PANTHER" id="PTHR43163">
    <property type="entry name" value="DIPEPTIDE TRANSPORT SYSTEM PERMEASE PROTEIN DPPB-RELATED"/>
    <property type="match status" value="1"/>
</dbReference>
<keyword evidence="3" id="KW-1003">Cell membrane</keyword>
<dbReference type="GO" id="GO:0005886">
    <property type="term" value="C:plasma membrane"/>
    <property type="evidence" value="ECO:0007669"/>
    <property type="project" value="UniProtKB-SubCell"/>
</dbReference>
<dbReference type="InterPro" id="IPR045621">
    <property type="entry name" value="BPD_transp_1_N"/>
</dbReference>
<evidence type="ECO:0000259" key="8">
    <source>
        <dbReference type="PROSITE" id="PS50928"/>
    </source>
</evidence>
<dbReference type="Pfam" id="PF00528">
    <property type="entry name" value="BPD_transp_1"/>
    <property type="match status" value="1"/>
</dbReference>
<keyword evidence="6 7" id="KW-0472">Membrane</keyword>
<dbReference type="RefSeq" id="WP_141956245.1">
    <property type="nucleotide sequence ID" value="NZ_VFOZ01000001.1"/>
</dbReference>
<dbReference type="PROSITE" id="PS50928">
    <property type="entry name" value="ABC_TM1"/>
    <property type="match status" value="1"/>
</dbReference>
<name>A0A543CK86_9ACTN</name>
<accession>A0A543CK86</accession>
<evidence type="ECO:0000256" key="6">
    <source>
        <dbReference type="ARBA" id="ARBA00023136"/>
    </source>
</evidence>
<evidence type="ECO:0000256" key="1">
    <source>
        <dbReference type="ARBA" id="ARBA00004651"/>
    </source>
</evidence>
<dbReference type="PANTHER" id="PTHR43163:SF6">
    <property type="entry name" value="DIPEPTIDE TRANSPORT SYSTEM PERMEASE PROTEIN DPPB-RELATED"/>
    <property type="match status" value="1"/>
</dbReference>
<dbReference type="OrthoDB" id="9778910at2"/>
<feature type="transmembrane region" description="Helical" evidence="7">
    <location>
        <begin position="135"/>
        <end position="157"/>
    </location>
</feature>